<sequence>MSKMRIQDPNQDIASARPISIFLFNPIQNFYKSNIPLHSLQSYVLQREALPPKGPNPKVVHTFLAKSTSDTS</sequence>
<protein>
    <submittedName>
        <fullName evidence="1">Uncharacterized protein</fullName>
    </submittedName>
</protein>
<keyword evidence="2" id="KW-1185">Reference proteome</keyword>
<dbReference type="EMBL" id="CH476627">
    <property type="protein sequence ID" value="EDO03135.1"/>
    <property type="molecule type" value="Genomic_DNA"/>
</dbReference>
<evidence type="ECO:0000313" key="1">
    <source>
        <dbReference type="EMBL" id="EDO03135.1"/>
    </source>
</evidence>
<dbReference type="AlphaFoldDB" id="A7EJW9"/>
<dbReference type="GeneID" id="5489510"/>
<accession>A7EJW9</accession>
<evidence type="ECO:0000313" key="2">
    <source>
        <dbReference type="Proteomes" id="UP000001312"/>
    </source>
</evidence>
<gene>
    <name evidence="1" type="ORF">SS1G_05614</name>
</gene>
<organism evidence="1 2">
    <name type="scientific">Sclerotinia sclerotiorum (strain ATCC 18683 / 1980 / Ss-1)</name>
    <name type="common">White mold</name>
    <name type="synonym">Whetzelinia sclerotiorum</name>
    <dbReference type="NCBI Taxonomy" id="665079"/>
    <lineage>
        <taxon>Eukaryota</taxon>
        <taxon>Fungi</taxon>
        <taxon>Dikarya</taxon>
        <taxon>Ascomycota</taxon>
        <taxon>Pezizomycotina</taxon>
        <taxon>Leotiomycetes</taxon>
        <taxon>Helotiales</taxon>
        <taxon>Sclerotiniaceae</taxon>
        <taxon>Sclerotinia</taxon>
    </lineage>
</organism>
<dbReference type="Proteomes" id="UP000001312">
    <property type="component" value="Unassembled WGS sequence"/>
</dbReference>
<dbReference type="HOGENOM" id="CLU_2723722_0_0_1"/>
<proteinExistence type="predicted"/>
<name>A7EJW9_SCLS1</name>
<reference evidence="2" key="1">
    <citation type="journal article" date="2011" name="PLoS Genet.">
        <title>Genomic analysis of the necrotrophic fungal pathogens Sclerotinia sclerotiorum and Botrytis cinerea.</title>
        <authorList>
            <person name="Amselem J."/>
            <person name="Cuomo C.A."/>
            <person name="van Kan J.A."/>
            <person name="Viaud M."/>
            <person name="Benito E.P."/>
            <person name="Couloux A."/>
            <person name="Coutinho P.M."/>
            <person name="de Vries R.P."/>
            <person name="Dyer P.S."/>
            <person name="Fillinger S."/>
            <person name="Fournier E."/>
            <person name="Gout L."/>
            <person name="Hahn M."/>
            <person name="Kohn L."/>
            <person name="Lapalu N."/>
            <person name="Plummer K.M."/>
            <person name="Pradier J.M."/>
            <person name="Quevillon E."/>
            <person name="Sharon A."/>
            <person name="Simon A."/>
            <person name="ten Have A."/>
            <person name="Tudzynski B."/>
            <person name="Tudzynski P."/>
            <person name="Wincker P."/>
            <person name="Andrew M."/>
            <person name="Anthouard V."/>
            <person name="Beever R.E."/>
            <person name="Beffa R."/>
            <person name="Benoit I."/>
            <person name="Bouzid O."/>
            <person name="Brault B."/>
            <person name="Chen Z."/>
            <person name="Choquer M."/>
            <person name="Collemare J."/>
            <person name="Cotton P."/>
            <person name="Danchin E.G."/>
            <person name="Da Silva C."/>
            <person name="Gautier A."/>
            <person name="Giraud C."/>
            <person name="Giraud T."/>
            <person name="Gonzalez C."/>
            <person name="Grossetete S."/>
            <person name="Guldener U."/>
            <person name="Henrissat B."/>
            <person name="Howlett B.J."/>
            <person name="Kodira C."/>
            <person name="Kretschmer M."/>
            <person name="Lappartient A."/>
            <person name="Leroch M."/>
            <person name="Levis C."/>
            <person name="Mauceli E."/>
            <person name="Neuveglise C."/>
            <person name="Oeser B."/>
            <person name="Pearson M."/>
            <person name="Poulain J."/>
            <person name="Poussereau N."/>
            <person name="Quesneville H."/>
            <person name="Rascle C."/>
            <person name="Schumacher J."/>
            <person name="Segurens B."/>
            <person name="Sexton A."/>
            <person name="Silva E."/>
            <person name="Sirven C."/>
            <person name="Soanes D.M."/>
            <person name="Talbot N.J."/>
            <person name="Templeton M."/>
            <person name="Yandava C."/>
            <person name="Yarden O."/>
            <person name="Zeng Q."/>
            <person name="Rollins J.A."/>
            <person name="Lebrun M.H."/>
            <person name="Dickman M."/>
        </authorList>
    </citation>
    <scope>NUCLEOTIDE SEQUENCE [LARGE SCALE GENOMIC DNA]</scope>
    <source>
        <strain evidence="2">ATCC 18683 / 1980 / Ss-1</strain>
    </source>
</reference>
<dbReference type="KEGG" id="ssl:SS1G_05614"/>
<dbReference type="InParanoid" id="A7EJW9"/>
<dbReference type="RefSeq" id="XP_001592694.1">
    <property type="nucleotide sequence ID" value="XM_001592644.1"/>
</dbReference>